<dbReference type="Gene3D" id="1.25.40.10">
    <property type="entry name" value="Tetratricopeptide repeat domain"/>
    <property type="match status" value="2"/>
</dbReference>
<evidence type="ECO:0000256" key="3">
    <source>
        <dbReference type="SAM" id="MobiDB-lite"/>
    </source>
</evidence>
<keyword evidence="4" id="KW-0812">Transmembrane</keyword>
<dbReference type="SMART" id="SM00862">
    <property type="entry name" value="Trans_reg_C"/>
    <property type="match status" value="1"/>
</dbReference>
<dbReference type="PANTHER" id="PTHR47691:SF3">
    <property type="entry name" value="HTH-TYPE TRANSCRIPTIONAL REGULATOR RV0890C-RELATED"/>
    <property type="match status" value="1"/>
</dbReference>
<feature type="transmembrane region" description="Helical" evidence="4">
    <location>
        <begin position="173"/>
        <end position="191"/>
    </location>
</feature>
<reference evidence="6 7" key="1">
    <citation type="submission" date="2019-04" db="EMBL/GenBank/DDBJ databases">
        <title>Taxonomy of novel Haliea sp. from mangrove soil of West Coast of India.</title>
        <authorList>
            <person name="Verma A."/>
            <person name="Kumar P."/>
            <person name="Krishnamurthi S."/>
        </authorList>
    </citation>
    <scope>NUCLEOTIDE SEQUENCE [LARGE SCALE GENOMIC DNA]</scope>
    <source>
        <strain evidence="6 7">SAOS-164</strain>
    </source>
</reference>
<dbReference type="Gene3D" id="1.10.10.10">
    <property type="entry name" value="Winged helix-like DNA-binding domain superfamily/Winged helix DNA-binding domain"/>
    <property type="match status" value="1"/>
</dbReference>
<comment type="caution">
    <text evidence="6">The sequence shown here is derived from an EMBL/GenBank/DDBJ whole genome shotgun (WGS) entry which is preliminary data.</text>
</comment>
<protein>
    <submittedName>
        <fullName evidence="6">Tetratricopeptide repeat protein</fullName>
    </submittedName>
</protein>
<organism evidence="6 7">
    <name type="scientific">Mangrovimicrobium sediminis</name>
    <dbReference type="NCBI Taxonomy" id="2562682"/>
    <lineage>
        <taxon>Bacteria</taxon>
        <taxon>Pseudomonadati</taxon>
        <taxon>Pseudomonadota</taxon>
        <taxon>Gammaproteobacteria</taxon>
        <taxon>Cellvibrionales</taxon>
        <taxon>Halieaceae</taxon>
        <taxon>Mangrovimicrobium</taxon>
    </lineage>
</organism>
<dbReference type="InterPro" id="IPR001867">
    <property type="entry name" value="OmpR/PhoB-type_DNA-bd"/>
</dbReference>
<dbReference type="InterPro" id="IPR016032">
    <property type="entry name" value="Sig_transdc_resp-reg_C-effctor"/>
</dbReference>
<dbReference type="GO" id="GO:0003677">
    <property type="term" value="F:DNA binding"/>
    <property type="evidence" value="ECO:0007669"/>
    <property type="project" value="UniProtKB-UniRule"/>
</dbReference>
<feature type="domain" description="OmpR/PhoB-type" evidence="5">
    <location>
        <begin position="6"/>
        <end position="104"/>
    </location>
</feature>
<dbReference type="AlphaFoldDB" id="A0A4Z0M7G4"/>
<sequence>MHPAPQPLFRFGEFTLDTGLRELRRDGRAVDIQPRAFDLLVYLITHRDRAIDKGELQDAVWPGMVVTETALTRAIMKARKAIGDDANRQDFIKTVHGHGYRFVAGLLEEARAAEGGAAPVDPGAESSAPAATGVSVDPAGDPHSPASAAQPGAGPTVSAATGNASRGRPLRNWILALAALCLVVVAAWAWLRPVPADAGETRIAVLPLQDETANAELAWTRLGLMSFVSNLLGAEGRLAVVADGSVVSLAESIGWTSGLENDTGETLAARLREVYGASHLLGMQLVAEGRGLRMNYSLLGPDGEVQRGTMVGDTATELAEGVVQSLYGRLLGRRVRAADSPVVSSDPFNNEAFARGMDLSLQGRCTEAVSYFHVIIEHEPGLFAPRYEYAACQRVLGKPDLAGELLDTLLEEQRALGPSRQLALVLMTRGIMFNRTGRLDEAEASHREGLEVARAVGDHDSAARLLHNLSIVFEDRGDLERAEEFLDLAVLDYRAAGRESLPGHVYSARANLCMDRGELVEARGYLDQAIAAFRAAGDRRNEAMMLNNTGYLLREMGRLDESEGYHLDSLALREEIGDRVGVGRVYGQLSVLYEARGEFDRAAEAAAGAYQTALETGDRLYQGTALAQWAAAEASAGDRAAAREHYRGSREVFAAIQDRMRVLQVDVMLARLDLDEGALETAELTARDVQAAASEAGLNQPEIEALELLGEIALARGDLAAAVTTYQQALARVRETSWSGKEVAITSTLLQTLVASGDLDSAAPLAGALASLEPSSDSLQAQAAFAHASDQQPQAVALMEQAKTLAGARWTPDNEATLTRYRTLTP</sequence>
<keyword evidence="1 2" id="KW-0238">DNA-binding</keyword>
<keyword evidence="7" id="KW-1185">Reference proteome</keyword>
<dbReference type="InterPro" id="IPR011990">
    <property type="entry name" value="TPR-like_helical_dom_sf"/>
</dbReference>
<dbReference type="Pfam" id="PF13424">
    <property type="entry name" value="TPR_12"/>
    <property type="match status" value="2"/>
</dbReference>
<feature type="region of interest" description="Disordered" evidence="3">
    <location>
        <begin position="114"/>
        <end position="162"/>
    </location>
</feature>
<dbReference type="Pfam" id="PF00486">
    <property type="entry name" value="Trans_reg_C"/>
    <property type="match status" value="1"/>
</dbReference>
<dbReference type="PROSITE" id="PS51755">
    <property type="entry name" value="OMPR_PHOB"/>
    <property type="match status" value="1"/>
</dbReference>
<evidence type="ECO:0000256" key="1">
    <source>
        <dbReference type="ARBA" id="ARBA00023125"/>
    </source>
</evidence>
<dbReference type="CDD" id="cd00383">
    <property type="entry name" value="trans_reg_C"/>
    <property type="match status" value="1"/>
</dbReference>
<feature type="compositionally biased region" description="Low complexity" evidence="3">
    <location>
        <begin position="142"/>
        <end position="155"/>
    </location>
</feature>
<dbReference type="EMBL" id="SRLE01000003">
    <property type="protein sequence ID" value="TGD75481.1"/>
    <property type="molecule type" value="Genomic_DNA"/>
</dbReference>
<evidence type="ECO:0000259" key="5">
    <source>
        <dbReference type="PROSITE" id="PS51755"/>
    </source>
</evidence>
<evidence type="ECO:0000256" key="2">
    <source>
        <dbReference type="PROSITE-ProRule" id="PRU01091"/>
    </source>
</evidence>
<proteinExistence type="predicted"/>
<keyword evidence="4" id="KW-1133">Transmembrane helix</keyword>
<dbReference type="Pfam" id="PF13176">
    <property type="entry name" value="TPR_7"/>
    <property type="match status" value="1"/>
</dbReference>
<dbReference type="SUPFAM" id="SSF46894">
    <property type="entry name" value="C-terminal effector domain of the bipartite response regulators"/>
    <property type="match status" value="1"/>
</dbReference>
<evidence type="ECO:0000313" key="6">
    <source>
        <dbReference type="EMBL" id="TGD75481.1"/>
    </source>
</evidence>
<accession>A0A4Z0M7G4</accession>
<dbReference type="InterPro" id="IPR019734">
    <property type="entry name" value="TPR_rpt"/>
</dbReference>
<feature type="DNA-binding region" description="OmpR/PhoB-type" evidence="2">
    <location>
        <begin position="6"/>
        <end position="104"/>
    </location>
</feature>
<dbReference type="SMART" id="SM00028">
    <property type="entry name" value="TPR"/>
    <property type="match status" value="4"/>
</dbReference>
<dbReference type="Proteomes" id="UP000298050">
    <property type="component" value="Unassembled WGS sequence"/>
</dbReference>
<dbReference type="GO" id="GO:0000160">
    <property type="term" value="P:phosphorelay signal transduction system"/>
    <property type="evidence" value="ECO:0007669"/>
    <property type="project" value="InterPro"/>
</dbReference>
<keyword evidence="4" id="KW-0472">Membrane</keyword>
<dbReference type="InterPro" id="IPR036388">
    <property type="entry name" value="WH-like_DNA-bd_sf"/>
</dbReference>
<evidence type="ECO:0000313" key="7">
    <source>
        <dbReference type="Proteomes" id="UP000298050"/>
    </source>
</evidence>
<dbReference type="GO" id="GO:0006355">
    <property type="term" value="P:regulation of DNA-templated transcription"/>
    <property type="evidence" value="ECO:0007669"/>
    <property type="project" value="InterPro"/>
</dbReference>
<dbReference type="OrthoDB" id="5696122at2"/>
<evidence type="ECO:0000256" key="4">
    <source>
        <dbReference type="SAM" id="Phobius"/>
    </source>
</evidence>
<dbReference type="RefSeq" id="WP_135441184.1">
    <property type="nucleotide sequence ID" value="NZ_SRLE01000003.1"/>
</dbReference>
<dbReference type="SUPFAM" id="SSF48452">
    <property type="entry name" value="TPR-like"/>
    <property type="match status" value="3"/>
</dbReference>
<name>A0A4Z0M7G4_9GAMM</name>
<dbReference type="PANTHER" id="PTHR47691">
    <property type="entry name" value="REGULATOR-RELATED"/>
    <property type="match status" value="1"/>
</dbReference>
<gene>
    <name evidence="6" type="ORF">E4634_03275</name>
</gene>